<accession>A0ABY3YRF9</accession>
<name>A0ABY3YRF9_9FLAO</name>
<sequence length="150" mass="17730">MKKIISICMLSLLTVAVSAQDKKADRKKKAKAKMERMESRSPEQMAELQTKQMAIDLDLTDAQQKEIYAIHKEQAVKRKAQMAKWREMRNNDEMPSESDRMKMRSARLDDEKALQDKMKKVLNDEQYAKWKSDREEKRKNMTHRRGGRRG</sequence>
<reference evidence="3 4" key="1">
    <citation type="journal article" date="2018" name="Int. J. Syst. Evol. Microbiol.">
        <title>Zhouia spongiae sp. nov., isolated from a marine sponge.</title>
        <authorList>
            <person name="Zhuang L."/>
            <person name="Lin B."/>
            <person name="Qin F."/>
            <person name="Luo L."/>
        </authorList>
    </citation>
    <scope>NUCLEOTIDE SEQUENCE [LARGE SCALE GENOMIC DNA]</scope>
    <source>
        <strain evidence="3 4">HN-Y44</strain>
    </source>
</reference>
<feature type="region of interest" description="Disordered" evidence="1">
    <location>
        <begin position="81"/>
        <end position="150"/>
    </location>
</feature>
<feature type="compositionally biased region" description="Basic and acidic residues" evidence="1">
    <location>
        <begin position="32"/>
        <end position="41"/>
    </location>
</feature>
<dbReference type="RefSeq" id="WP_242938608.1">
    <property type="nucleotide sequence ID" value="NZ_CP094326.1"/>
</dbReference>
<evidence type="ECO:0000313" key="4">
    <source>
        <dbReference type="Proteomes" id="UP000829476"/>
    </source>
</evidence>
<feature type="compositionally biased region" description="Basic residues" evidence="1">
    <location>
        <begin position="140"/>
        <end position="150"/>
    </location>
</feature>
<evidence type="ECO:0000313" key="3">
    <source>
        <dbReference type="EMBL" id="UNZ00241.1"/>
    </source>
</evidence>
<feature type="signal peptide" evidence="2">
    <location>
        <begin position="1"/>
        <end position="19"/>
    </location>
</feature>
<dbReference type="Gene3D" id="1.20.120.1490">
    <property type="match status" value="1"/>
</dbReference>
<proteinExistence type="predicted"/>
<evidence type="ECO:0000256" key="1">
    <source>
        <dbReference type="SAM" id="MobiDB-lite"/>
    </source>
</evidence>
<feature type="region of interest" description="Disordered" evidence="1">
    <location>
        <begin position="20"/>
        <end position="47"/>
    </location>
</feature>
<keyword evidence="2" id="KW-0732">Signal</keyword>
<gene>
    <name evidence="3" type="ORF">MQE36_07825</name>
</gene>
<evidence type="ECO:0000256" key="2">
    <source>
        <dbReference type="SAM" id="SignalP"/>
    </source>
</evidence>
<keyword evidence="4" id="KW-1185">Reference proteome</keyword>
<dbReference type="EMBL" id="CP094326">
    <property type="protein sequence ID" value="UNZ00241.1"/>
    <property type="molecule type" value="Genomic_DNA"/>
</dbReference>
<organism evidence="3 4">
    <name type="scientific">Zhouia spongiae</name>
    <dbReference type="NCBI Taxonomy" id="2202721"/>
    <lineage>
        <taxon>Bacteria</taxon>
        <taxon>Pseudomonadati</taxon>
        <taxon>Bacteroidota</taxon>
        <taxon>Flavobacteriia</taxon>
        <taxon>Flavobacteriales</taxon>
        <taxon>Flavobacteriaceae</taxon>
        <taxon>Zhouia</taxon>
    </lineage>
</organism>
<protein>
    <submittedName>
        <fullName evidence="3">Spy/CpxP family protein refolding chaperone</fullName>
    </submittedName>
</protein>
<feature type="chain" id="PRO_5046367878" evidence="2">
    <location>
        <begin position="20"/>
        <end position="150"/>
    </location>
</feature>
<dbReference type="Proteomes" id="UP000829476">
    <property type="component" value="Chromosome"/>
</dbReference>
<feature type="compositionally biased region" description="Basic and acidic residues" evidence="1">
    <location>
        <begin position="84"/>
        <end position="139"/>
    </location>
</feature>